<evidence type="ECO:0000313" key="3">
    <source>
        <dbReference type="Proteomes" id="UP000266861"/>
    </source>
</evidence>
<keyword evidence="3" id="KW-1185">Reference proteome</keyword>
<evidence type="ECO:0000259" key="1">
    <source>
        <dbReference type="Pfam" id="PF21056"/>
    </source>
</evidence>
<accession>A0A397HII5</accession>
<proteinExistence type="predicted"/>
<sequence length="210" mass="24524">MDENLLNPEELTSDKKHNLLFNEGKVHVERFQDLPNHTHSLEESNKVKHPQIIRKFVEQEVVKNYHPPAILNAVKEYAVEKMDLSTSSAQGFVFIHPNHIENLEKFGWLILIDSTHKTNQYDYRLFTLYICNGYGCWDVGAHFFVSNEDSDTISEALKIVQRFAVRWKPRYFLQDQSNAEENSIKLAFPGLKNGEQECEVIFCTIHLLWT</sequence>
<protein>
    <recommendedName>
        <fullName evidence="1">ZSWIM1/3 RNaseH-like domain-containing protein</fullName>
    </recommendedName>
</protein>
<dbReference type="Proteomes" id="UP000266861">
    <property type="component" value="Unassembled WGS sequence"/>
</dbReference>
<reference evidence="2 3" key="1">
    <citation type="submission" date="2018-08" db="EMBL/GenBank/DDBJ databases">
        <title>Genome and evolution of the arbuscular mycorrhizal fungus Diversispora epigaea (formerly Glomus versiforme) and its bacterial endosymbionts.</title>
        <authorList>
            <person name="Sun X."/>
            <person name="Fei Z."/>
            <person name="Harrison M."/>
        </authorList>
    </citation>
    <scope>NUCLEOTIDE SEQUENCE [LARGE SCALE GENOMIC DNA]</scope>
    <source>
        <strain evidence="2 3">IT104</strain>
    </source>
</reference>
<gene>
    <name evidence="2" type="ORF">Glove_334g80</name>
</gene>
<dbReference type="AlphaFoldDB" id="A0A397HII5"/>
<dbReference type="EMBL" id="PQFF01000305">
    <property type="protein sequence ID" value="RHZ62902.1"/>
    <property type="molecule type" value="Genomic_DNA"/>
</dbReference>
<comment type="caution">
    <text evidence="2">The sequence shown here is derived from an EMBL/GenBank/DDBJ whole genome shotgun (WGS) entry which is preliminary data.</text>
</comment>
<organism evidence="2 3">
    <name type="scientific">Diversispora epigaea</name>
    <dbReference type="NCBI Taxonomy" id="1348612"/>
    <lineage>
        <taxon>Eukaryota</taxon>
        <taxon>Fungi</taxon>
        <taxon>Fungi incertae sedis</taxon>
        <taxon>Mucoromycota</taxon>
        <taxon>Glomeromycotina</taxon>
        <taxon>Glomeromycetes</taxon>
        <taxon>Diversisporales</taxon>
        <taxon>Diversisporaceae</taxon>
        <taxon>Diversispora</taxon>
    </lineage>
</organism>
<evidence type="ECO:0000313" key="2">
    <source>
        <dbReference type="EMBL" id="RHZ62902.1"/>
    </source>
</evidence>
<dbReference type="InterPro" id="IPR048324">
    <property type="entry name" value="ZSWIM1-3_RNaseH-like"/>
</dbReference>
<feature type="domain" description="ZSWIM1/3 RNaseH-like" evidence="1">
    <location>
        <begin position="81"/>
        <end position="190"/>
    </location>
</feature>
<dbReference type="Pfam" id="PF21056">
    <property type="entry name" value="ZSWIM1-3_RNaseH-like"/>
    <property type="match status" value="1"/>
</dbReference>
<dbReference type="OrthoDB" id="5330842at2759"/>
<name>A0A397HII5_9GLOM</name>